<reference evidence="12" key="3">
    <citation type="journal article" date="2019" name="Int. J. Syst. Evol. Microbiol.">
        <title>The Global Catalogue of Microorganisms (GCM) 10K type strain sequencing project: providing services to taxonomists for standard genome sequencing and annotation.</title>
        <authorList>
            <consortium name="The Broad Institute Genomics Platform"/>
            <consortium name="The Broad Institute Genome Sequencing Center for Infectious Disease"/>
            <person name="Wu L."/>
            <person name="Ma J."/>
        </authorList>
    </citation>
    <scope>NUCLEOTIDE SEQUENCE [LARGE SCALE GENOMIC DNA]</scope>
    <source>
        <strain evidence="12">CGMCC 1.11013</strain>
    </source>
</reference>
<dbReference type="GO" id="GO:0022857">
    <property type="term" value="F:transmembrane transporter activity"/>
    <property type="evidence" value="ECO:0007669"/>
    <property type="project" value="InterPro"/>
</dbReference>
<keyword evidence="4 7" id="KW-0812">Transmembrane</keyword>
<feature type="transmembrane region" description="Helical" evidence="7">
    <location>
        <begin position="85"/>
        <end position="104"/>
    </location>
</feature>
<dbReference type="PANTHER" id="PTHR23511:SF34">
    <property type="entry name" value="SYNAPTIC VESICLE GLYCOPROTEIN 2"/>
    <property type="match status" value="1"/>
</dbReference>
<evidence type="ECO:0000256" key="1">
    <source>
        <dbReference type="ARBA" id="ARBA00004141"/>
    </source>
</evidence>
<dbReference type="InterPro" id="IPR036259">
    <property type="entry name" value="MFS_trans_sf"/>
</dbReference>
<keyword evidence="6 7" id="KW-0472">Membrane</keyword>
<evidence type="ECO:0000256" key="5">
    <source>
        <dbReference type="ARBA" id="ARBA00022989"/>
    </source>
</evidence>
<evidence type="ECO:0000313" key="11">
    <source>
        <dbReference type="Proteomes" id="UP000027439"/>
    </source>
</evidence>
<reference evidence="10 11" key="2">
    <citation type="submission" date="2014-03" db="EMBL/GenBank/DDBJ databases">
        <title>Draft Genome Sequences of Four Burkholderia Strains.</title>
        <authorList>
            <person name="Liu X.Y."/>
            <person name="Li C.X."/>
            <person name="Xu J.H."/>
        </authorList>
    </citation>
    <scope>NUCLEOTIDE SEQUENCE [LARGE SCALE GENOMIC DNA]</scope>
    <source>
        <strain evidence="10 11">R27</strain>
    </source>
</reference>
<feature type="transmembrane region" description="Helical" evidence="7">
    <location>
        <begin position="145"/>
        <end position="167"/>
    </location>
</feature>
<evidence type="ECO:0000256" key="3">
    <source>
        <dbReference type="ARBA" id="ARBA00022448"/>
    </source>
</evidence>
<evidence type="ECO:0000313" key="10">
    <source>
        <dbReference type="EMBL" id="KDR32181.1"/>
    </source>
</evidence>
<reference evidence="9" key="1">
    <citation type="journal article" date="2014" name="Int. J. Syst. Evol. Microbiol.">
        <title>Complete genome of a new Firmicutes species belonging to the dominant human colonic microbiota ('Ruminococcus bicirculans') reveals two chromosomes and a selective capacity to utilize plant glucans.</title>
        <authorList>
            <consortium name="NISC Comparative Sequencing Program"/>
            <person name="Wegmann U."/>
            <person name="Louis P."/>
            <person name="Goesmann A."/>
            <person name="Henrissat B."/>
            <person name="Duncan S.H."/>
            <person name="Flint H.J."/>
        </authorList>
    </citation>
    <scope>NUCLEOTIDE SEQUENCE</scope>
    <source>
        <strain evidence="9">CGMCC 1.11013</strain>
    </source>
</reference>
<comment type="subcellular location">
    <subcellularLocation>
        <location evidence="1">Membrane</location>
        <topology evidence="1">Multi-pass membrane protein</topology>
    </subcellularLocation>
</comment>
<feature type="transmembrane region" description="Helical" evidence="7">
    <location>
        <begin position="173"/>
        <end position="191"/>
    </location>
</feature>
<comment type="similarity">
    <text evidence="2">Belongs to the major facilitator superfamily. Sugar transporter (TC 2.A.1.1) family.</text>
</comment>
<keyword evidence="5 7" id="KW-1133">Transmembrane helix</keyword>
<feature type="transmembrane region" description="Helical" evidence="7">
    <location>
        <begin position="301"/>
        <end position="322"/>
    </location>
</feature>
<dbReference type="eggNOG" id="COG2814">
    <property type="taxonomic scope" value="Bacteria"/>
</dbReference>
<gene>
    <name evidence="10" type="ORF">BG57_12090</name>
    <name evidence="9" type="ORF">GCM10010985_36820</name>
</gene>
<feature type="transmembrane region" description="Helical" evidence="7">
    <location>
        <begin position="387"/>
        <end position="407"/>
    </location>
</feature>
<evidence type="ECO:0000313" key="9">
    <source>
        <dbReference type="EMBL" id="GGD78992.1"/>
    </source>
</evidence>
<keyword evidence="12" id="KW-1185">Reference proteome</keyword>
<dbReference type="GO" id="GO:0016020">
    <property type="term" value="C:membrane"/>
    <property type="evidence" value="ECO:0007669"/>
    <property type="project" value="UniProtKB-SubCell"/>
</dbReference>
<dbReference type="PANTHER" id="PTHR23511">
    <property type="entry name" value="SYNAPTIC VESICLE GLYCOPROTEIN 2"/>
    <property type="match status" value="1"/>
</dbReference>
<evidence type="ECO:0000256" key="4">
    <source>
        <dbReference type="ARBA" id="ARBA00022692"/>
    </source>
</evidence>
<reference evidence="9" key="4">
    <citation type="submission" date="2024-05" db="EMBL/GenBank/DDBJ databases">
        <authorList>
            <person name="Sun Q."/>
            <person name="Zhou Y."/>
        </authorList>
    </citation>
    <scope>NUCLEOTIDE SEQUENCE</scope>
    <source>
        <strain evidence="9">CGMCC 1.11013</strain>
    </source>
</reference>
<feature type="domain" description="Major facilitator superfamily (MFS) profile" evidence="8">
    <location>
        <begin position="20"/>
        <end position="442"/>
    </location>
</feature>
<name>A0A069P4H2_9BURK</name>
<dbReference type="EMBL" id="JFHE01000020">
    <property type="protein sequence ID" value="KDR32181.1"/>
    <property type="molecule type" value="Genomic_DNA"/>
</dbReference>
<accession>A0A069P4H2</accession>
<dbReference type="InterPro" id="IPR005828">
    <property type="entry name" value="MFS_sugar_transport-like"/>
</dbReference>
<evidence type="ECO:0000259" key="8">
    <source>
        <dbReference type="PROSITE" id="PS50850"/>
    </source>
</evidence>
<dbReference type="SUPFAM" id="SSF103473">
    <property type="entry name" value="MFS general substrate transporter"/>
    <property type="match status" value="1"/>
</dbReference>
<feature type="transmembrane region" description="Helical" evidence="7">
    <location>
        <begin position="20"/>
        <end position="45"/>
    </location>
</feature>
<keyword evidence="3" id="KW-0813">Transport</keyword>
<evidence type="ECO:0000256" key="6">
    <source>
        <dbReference type="ARBA" id="ARBA00023136"/>
    </source>
</evidence>
<dbReference type="AlphaFoldDB" id="A0A069P4H2"/>
<feature type="transmembrane region" description="Helical" evidence="7">
    <location>
        <begin position="354"/>
        <end position="375"/>
    </location>
</feature>
<proteinExistence type="inferred from homology"/>
<dbReference type="PROSITE" id="PS50850">
    <property type="entry name" value="MFS"/>
    <property type="match status" value="1"/>
</dbReference>
<sequence>MSPIAARLERLPFSRFHFKLLIMGGLGFMFEAIDAAIIAFILPVVRTKWHLTSFETGILGSSTYVGFLVGALFAGLLGDRFGRRVVMMWALTFFCVMTFANAFVNDWHTFAALRAIAGIGMGAEGAIIAPFLVEFVSNRYRGAFTGALAGFFSFGFVAAALIGYFVIPLGPEGWRYALVLVSLPVIVLLWWRRSLHESPRWLEIRGRHAEAEAVVADIERQVESTGVKLAPVAAVSGNVAATYERTGSFFGNLKLLWKPPMAKTTLMSWCLWLSVTFCSYAFFVWIPGLLMQRGMTITKSFSVSILIYLAQIPGYYSSAYFCEKLGRKATIVTYMGLACIAGIWLANAGSDTSVVMASIFMSFAMNGVNAGEYAYTPEVFPTHLRATGMGTASAFGRIGAICSPMLVGYVYPIWGFAGVFGMTTAILMLGALAVIFLGVSTSGKTLEEITAEEYGDGSSGATAANLKTAK</sequence>
<dbReference type="InterPro" id="IPR020846">
    <property type="entry name" value="MFS_dom"/>
</dbReference>
<dbReference type="STRING" id="1071679.BG57_12090"/>
<dbReference type="Proteomes" id="UP000027439">
    <property type="component" value="Unassembled WGS sequence"/>
</dbReference>
<evidence type="ECO:0000256" key="2">
    <source>
        <dbReference type="ARBA" id="ARBA00010992"/>
    </source>
</evidence>
<feature type="transmembrane region" description="Helical" evidence="7">
    <location>
        <begin position="329"/>
        <end position="348"/>
    </location>
</feature>
<dbReference type="RefSeq" id="WP_035967291.1">
    <property type="nucleotide sequence ID" value="NZ_BMEG01000006.1"/>
</dbReference>
<dbReference type="PROSITE" id="PS00217">
    <property type="entry name" value="SUGAR_TRANSPORT_2"/>
    <property type="match status" value="1"/>
</dbReference>
<dbReference type="EMBL" id="BMEG01000006">
    <property type="protein sequence ID" value="GGD78992.1"/>
    <property type="molecule type" value="Genomic_DNA"/>
</dbReference>
<feature type="transmembrane region" description="Helical" evidence="7">
    <location>
        <begin position="413"/>
        <end position="439"/>
    </location>
</feature>
<dbReference type="Gene3D" id="1.20.1250.20">
    <property type="entry name" value="MFS general substrate transporter like domains"/>
    <property type="match status" value="1"/>
</dbReference>
<feature type="transmembrane region" description="Helical" evidence="7">
    <location>
        <begin position="57"/>
        <end position="78"/>
    </location>
</feature>
<dbReference type="Pfam" id="PF00083">
    <property type="entry name" value="Sugar_tr"/>
    <property type="match status" value="1"/>
</dbReference>
<protein>
    <submittedName>
        <fullName evidence="10">MFS transporter</fullName>
    </submittedName>
</protein>
<organism evidence="10 11">
    <name type="scientific">Caballeronia grimmiae</name>
    <dbReference type="NCBI Taxonomy" id="1071679"/>
    <lineage>
        <taxon>Bacteria</taxon>
        <taxon>Pseudomonadati</taxon>
        <taxon>Pseudomonadota</taxon>
        <taxon>Betaproteobacteria</taxon>
        <taxon>Burkholderiales</taxon>
        <taxon>Burkholderiaceae</taxon>
        <taxon>Caballeronia</taxon>
    </lineage>
</organism>
<dbReference type="InterPro" id="IPR005829">
    <property type="entry name" value="Sugar_transporter_CS"/>
</dbReference>
<dbReference type="CDD" id="cd17316">
    <property type="entry name" value="MFS_SV2_like"/>
    <property type="match status" value="1"/>
</dbReference>
<feature type="transmembrane region" description="Helical" evidence="7">
    <location>
        <begin position="266"/>
        <end position="286"/>
    </location>
</feature>
<comment type="caution">
    <text evidence="10">The sequence shown here is derived from an EMBL/GenBank/DDBJ whole genome shotgun (WGS) entry which is preliminary data.</text>
</comment>
<dbReference type="OrthoDB" id="3252866at2"/>
<evidence type="ECO:0000313" key="12">
    <source>
        <dbReference type="Proteomes" id="UP000597138"/>
    </source>
</evidence>
<dbReference type="Proteomes" id="UP000597138">
    <property type="component" value="Unassembled WGS sequence"/>
</dbReference>
<feature type="transmembrane region" description="Helical" evidence="7">
    <location>
        <begin position="110"/>
        <end position="133"/>
    </location>
</feature>
<evidence type="ECO:0000256" key="7">
    <source>
        <dbReference type="SAM" id="Phobius"/>
    </source>
</evidence>